<feature type="domain" description="YitH/HolE acetyltransferase (GNAT)" evidence="1">
    <location>
        <begin position="170"/>
        <end position="241"/>
    </location>
</feature>
<dbReference type="PANTHER" id="PTHR47408">
    <property type="entry name" value="PROTEIN CBG01304-RELATED"/>
    <property type="match status" value="1"/>
</dbReference>
<dbReference type="STRING" id="1611254.A0A2G5T8Z9"/>
<evidence type="ECO:0000313" key="3">
    <source>
        <dbReference type="Proteomes" id="UP000230233"/>
    </source>
</evidence>
<dbReference type="AlphaFoldDB" id="A0A2G5T8Z9"/>
<comment type="caution">
    <text evidence="2">The sequence shown here is derived from an EMBL/GenBank/DDBJ whole genome shotgun (WGS) entry which is preliminary data.</text>
</comment>
<evidence type="ECO:0000313" key="2">
    <source>
        <dbReference type="EMBL" id="PIC23710.1"/>
    </source>
</evidence>
<gene>
    <name evidence="2" type="primary">Cnig_chr_V.g17317</name>
    <name evidence="2" type="ORF">B9Z55_017317</name>
</gene>
<dbReference type="InterPro" id="IPR016181">
    <property type="entry name" value="Acyl_CoA_acyltransferase"/>
</dbReference>
<dbReference type="Gene3D" id="3.40.630.90">
    <property type="match status" value="1"/>
</dbReference>
<protein>
    <recommendedName>
        <fullName evidence="1">YitH/HolE acetyltransferase (GNAT) domain-containing protein</fullName>
    </recommendedName>
</protein>
<sequence length="309" mass="35499">MELVVNPPQQVFDQLIHWAAVTHGWGHMPYDYQFYAKGFDGYWFICIVDPSKDDSSNFVAGGSLARCTDGDGKPLYSIGLFYCQEQYRGQGHGKPVFKAMMDIVGEDNCVLMAAPDMSQKYADIFGFKEMPDYWHHKLIIEPSKMELDENLSEAYITKNYTEVDPDQLNAYDKSVCFMDRKNRMQLWFSQNQVYTKVALDSNQNIMGYCTIRVVNLNRLVVDPFYAENPEVAVQLLSDVCKMIPDFEKFDVLLFRFPAINEGIQVMISQLCPVGSYTIRVANRTQFTKERLESRDEVVYSVACTTHGFV</sequence>
<keyword evidence="3" id="KW-1185">Reference proteome</keyword>
<dbReference type="Proteomes" id="UP000230233">
    <property type="component" value="Chromosome V"/>
</dbReference>
<reference evidence="3" key="1">
    <citation type="submission" date="2017-10" db="EMBL/GenBank/DDBJ databases">
        <title>Rapid genome shrinkage in a self-fertile nematode reveals novel sperm competition proteins.</title>
        <authorList>
            <person name="Yin D."/>
            <person name="Schwarz E.M."/>
            <person name="Thomas C.G."/>
            <person name="Felde R.L."/>
            <person name="Korf I.F."/>
            <person name="Cutter A.D."/>
            <person name="Schartner C.M."/>
            <person name="Ralston E.J."/>
            <person name="Meyer B.J."/>
            <person name="Haag E.S."/>
        </authorList>
    </citation>
    <scope>NUCLEOTIDE SEQUENCE [LARGE SCALE GENOMIC DNA]</scope>
    <source>
        <strain evidence="3">JU1422</strain>
    </source>
</reference>
<organism evidence="2 3">
    <name type="scientific">Caenorhabditis nigoni</name>
    <dbReference type="NCBI Taxonomy" id="1611254"/>
    <lineage>
        <taxon>Eukaryota</taxon>
        <taxon>Metazoa</taxon>
        <taxon>Ecdysozoa</taxon>
        <taxon>Nematoda</taxon>
        <taxon>Chromadorea</taxon>
        <taxon>Rhabditida</taxon>
        <taxon>Rhabditina</taxon>
        <taxon>Rhabditomorpha</taxon>
        <taxon>Rhabditoidea</taxon>
        <taxon>Rhabditidae</taxon>
        <taxon>Peloderinae</taxon>
        <taxon>Caenorhabditis</taxon>
    </lineage>
</organism>
<dbReference type="OrthoDB" id="6418983at2759"/>
<dbReference type="InterPro" id="IPR041496">
    <property type="entry name" value="YitH/HolE_GNAT"/>
</dbReference>
<proteinExistence type="predicted"/>
<evidence type="ECO:0000259" key="1">
    <source>
        <dbReference type="Pfam" id="PF18014"/>
    </source>
</evidence>
<dbReference type="Pfam" id="PF18014">
    <property type="entry name" value="Acetyltransf_18"/>
    <property type="match status" value="1"/>
</dbReference>
<name>A0A2G5T8Z9_9PELO</name>
<accession>A0A2G5T8Z9</accession>
<dbReference type="EMBL" id="PDUG01000005">
    <property type="protein sequence ID" value="PIC23710.1"/>
    <property type="molecule type" value="Genomic_DNA"/>
</dbReference>
<dbReference type="SUPFAM" id="SSF55729">
    <property type="entry name" value="Acyl-CoA N-acyltransferases (Nat)"/>
    <property type="match status" value="1"/>
</dbReference>
<dbReference type="PANTHER" id="PTHR47408:SF3">
    <property type="entry name" value="N-ACETYLTRANSFERASE DOMAIN-CONTAINING PROTEIN-RELATED"/>
    <property type="match status" value="1"/>
</dbReference>